<sequence length="136" mass="15830">MYMFFLDQVTKCLQCEGELSIVCSFTPSGEWPVTKPVWFRASTMGCFKADIQQKVKELQQLFLTENRDRRHYGLRVDEIVQLQRLPVLEKHGLRSVTDMYKAFEGPLNEDPRLIAKQAEIYTTLGQDLTWLPAKET</sequence>
<accession>A0ABP0QYE2</accession>
<name>A0ABP0QYE2_9DINO</name>
<gene>
    <name evidence="1" type="ORF">CCMP2556_LOCUS44604</name>
</gene>
<evidence type="ECO:0000313" key="2">
    <source>
        <dbReference type="Proteomes" id="UP001642484"/>
    </source>
</evidence>
<proteinExistence type="predicted"/>
<protein>
    <submittedName>
        <fullName evidence="1">Uncharacterized protein</fullName>
    </submittedName>
</protein>
<dbReference type="Proteomes" id="UP001642484">
    <property type="component" value="Unassembled WGS sequence"/>
</dbReference>
<dbReference type="EMBL" id="CAXAMN010025195">
    <property type="protein sequence ID" value="CAK9093317.1"/>
    <property type="molecule type" value="Genomic_DNA"/>
</dbReference>
<evidence type="ECO:0000313" key="1">
    <source>
        <dbReference type="EMBL" id="CAK9093317.1"/>
    </source>
</evidence>
<comment type="caution">
    <text evidence="1">The sequence shown here is derived from an EMBL/GenBank/DDBJ whole genome shotgun (WGS) entry which is preliminary data.</text>
</comment>
<keyword evidence="2" id="KW-1185">Reference proteome</keyword>
<organism evidence="1 2">
    <name type="scientific">Durusdinium trenchii</name>
    <dbReference type="NCBI Taxonomy" id="1381693"/>
    <lineage>
        <taxon>Eukaryota</taxon>
        <taxon>Sar</taxon>
        <taxon>Alveolata</taxon>
        <taxon>Dinophyceae</taxon>
        <taxon>Suessiales</taxon>
        <taxon>Symbiodiniaceae</taxon>
        <taxon>Durusdinium</taxon>
    </lineage>
</organism>
<reference evidence="1 2" key="1">
    <citation type="submission" date="2024-02" db="EMBL/GenBank/DDBJ databases">
        <authorList>
            <person name="Chen Y."/>
            <person name="Shah S."/>
            <person name="Dougan E. K."/>
            <person name="Thang M."/>
            <person name="Chan C."/>
        </authorList>
    </citation>
    <scope>NUCLEOTIDE SEQUENCE [LARGE SCALE GENOMIC DNA]</scope>
</reference>